<dbReference type="Proteomes" id="UP001189624">
    <property type="component" value="Chromosome 4"/>
</dbReference>
<dbReference type="AlphaFoldDB" id="A0AA86SFF8"/>
<evidence type="ECO:0000313" key="1">
    <source>
        <dbReference type="EMBL" id="CAJ1951201.1"/>
    </source>
</evidence>
<gene>
    <name evidence="1" type="ORF">AYBTSS11_LOCUS14653</name>
</gene>
<dbReference type="EMBL" id="OY731401">
    <property type="protein sequence ID" value="CAJ1951201.1"/>
    <property type="molecule type" value="Genomic_DNA"/>
</dbReference>
<dbReference type="Gramene" id="rna-AYBTSS11_LOCUS14653">
    <property type="protein sequence ID" value="CAJ1951201.1"/>
    <property type="gene ID" value="gene-AYBTSS11_LOCUS14653"/>
</dbReference>
<evidence type="ECO:0000313" key="2">
    <source>
        <dbReference type="Proteomes" id="UP001189624"/>
    </source>
</evidence>
<sequence length="129" mass="14548">MTHTQLDAYRTKRHLTLPETTGLQFAQQRCKKNVNKCDMVGTSGITCGGYVVNLMAMSKPWETYARLGRDSSQLVKSKRFHIYSTVLKRLQGMSLMATYKRGDKLVPTIVSHVTDHFSLLDLSVIATSH</sequence>
<keyword evidence="2" id="KW-1185">Reference proteome</keyword>
<proteinExistence type="predicted"/>
<organism evidence="1 2">
    <name type="scientific">Sphenostylis stenocarpa</name>
    <dbReference type="NCBI Taxonomy" id="92480"/>
    <lineage>
        <taxon>Eukaryota</taxon>
        <taxon>Viridiplantae</taxon>
        <taxon>Streptophyta</taxon>
        <taxon>Embryophyta</taxon>
        <taxon>Tracheophyta</taxon>
        <taxon>Spermatophyta</taxon>
        <taxon>Magnoliopsida</taxon>
        <taxon>eudicotyledons</taxon>
        <taxon>Gunneridae</taxon>
        <taxon>Pentapetalae</taxon>
        <taxon>rosids</taxon>
        <taxon>fabids</taxon>
        <taxon>Fabales</taxon>
        <taxon>Fabaceae</taxon>
        <taxon>Papilionoideae</taxon>
        <taxon>50 kb inversion clade</taxon>
        <taxon>NPAAA clade</taxon>
        <taxon>indigoferoid/millettioid clade</taxon>
        <taxon>Phaseoleae</taxon>
        <taxon>Sphenostylis</taxon>
    </lineage>
</organism>
<accession>A0AA86SFF8</accession>
<reference evidence="1" key="1">
    <citation type="submission" date="2023-10" db="EMBL/GenBank/DDBJ databases">
        <authorList>
            <person name="Domelevo Entfellner J.-B."/>
        </authorList>
    </citation>
    <scope>NUCLEOTIDE SEQUENCE</scope>
</reference>
<name>A0AA86SFF8_9FABA</name>
<protein>
    <submittedName>
        <fullName evidence="1">Uncharacterized protein</fullName>
    </submittedName>
</protein>